<keyword evidence="3 7" id="KW-0808">Transferase</keyword>
<keyword evidence="8" id="KW-1185">Reference proteome</keyword>
<protein>
    <submittedName>
        <fullName evidence="7">1-acyl-sn-glycerol-3-phosphate acyltransferase</fullName>
    </submittedName>
</protein>
<organism evidence="7 8">
    <name type="scientific">Minwuia thermotolerans</name>
    <dbReference type="NCBI Taxonomy" id="2056226"/>
    <lineage>
        <taxon>Bacteria</taxon>
        <taxon>Pseudomonadati</taxon>
        <taxon>Pseudomonadota</taxon>
        <taxon>Alphaproteobacteria</taxon>
        <taxon>Minwuiales</taxon>
        <taxon>Minwuiaceae</taxon>
        <taxon>Minwuia</taxon>
    </lineage>
</organism>
<gene>
    <name evidence="7" type="ORF">CVT23_08425</name>
</gene>
<evidence type="ECO:0000313" key="7">
    <source>
        <dbReference type="EMBL" id="PJK29796.1"/>
    </source>
</evidence>
<dbReference type="OrthoDB" id="9806880at2"/>
<dbReference type="GO" id="GO:0003841">
    <property type="term" value="F:1-acylglycerol-3-phosphate O-acyltransferase activity"/>
    <property type="evidence" value="ECO:0007669"/>
    <property type="project" value="TreeGrafter"/>
</dbReference>
<evidence type="ECO:0000256" key="2">
    <source>
        <dbReference type="ARBA" id="ARBA00022516"/>
    </source>
</evidence>
<evidence type="ECO:0000256" key="1">
    <source>
        <dbReference type="ARBA" id="ARBA00005189"/>
    </source>
</evidence>
<dbReference type="SMART" id="SM00563">
    <property type="entry name" value="PlsC"/>
    <property type="match status" value="1"/>
</dbReference>
<evidence type="ECO:0000259" key="6">
    <source>
        <dbReference type="SMART" id="SM00563"/>
    </source>
</evidence>
<feature type="domain" description="Phospholipid/glycerol acyltransferase" evidence="6">
    <location>
        <begin position="73"/>
        <end position="188"/>
    </location>
</feature>
<evidence type="ECO:0000256" key="3">
    <source>
        <dbReference type="ARBA" id="ARBA00022679"/>
    </source>
</evidence>
<dbReference type="RefSeq" id="WP_109793073.1">
    <property type="nucleotide sequence ID" value="NZ_PHIG01000031.1"/>
</dbReference>
<dbReference type="GO" id="GO:0006654">
    <property type="term" value="P:phosphatidic acid biosynthetic process"/>
    <property type="evidence" value="ECO:0007669"/>
    <property type="project" value="TreeGrafter"/>
</dbReference>
<accession>A0A2M9G283</accession>
<dbReference type="EMBL" id="PHIG01000031">
    <property type="protein sequence ID" value="PJK29796.1"/>
    <property type="molecule type" value="Genomic_DNA"/>
</dbReference>
<reference evidence="7 8" key="1">
    <citation type="submission" date="2017-11" db="EMBL/GenBank/DDBJ databases">
        <title>Draft genome sequence of Rhizobiales bacterium SY3-13.</title>
        <authorList>
            <person name="Sun C."/>
        </authorList>
    </citation>
    <scope>NUCLEOTIDE SEQUENCE [LARGE SCALE GENOMIC DNA]</scope>
    <source>
        <strain evidence="7 8">SY3-13</strain>
    </source>
</reference>
<evidence type="ECO:0000256" key="4">
    <source>
        <dbReference type="ARBA" id="ARBA00023098"/>
    </source>
</evidence>
<dbReference type="PANTHER" id="PTHR10434">
    <property type="entry name" value="1-ACYL-SN-GLYCEROL-3-PHOSPHATE ACYLTRANSFERASE"/>
    <property type="match status" value="1"/>
</dbReference>
<dbReference type="AlphaFoldDB" id="A0A2M9G283"/>
<keyword evidence="2" id="KW-0444">Lipid biosynthesis</keyword>
<proteinExistence type="predicted"/>
<comment type="pathway">
    <text evidence="1">Lipid metabolism.</text>
</comment>
<evidence type="ECO:0000256" key="5">
    <source>
        <dbReference type="ARBA" id="ARBA00023315"/>
    </source>
</evidence>
<dbReference type="InterPro" id="IPR002123">
    <property type="entry name" value="Plipid/glycerol_acylTrfase"/>
</dbReference>
<sequence length="265" mass="29581">MAVIRIAFVILAILLMTLVVLLPHLVGLALSALGLSLGARIAKWIPVFWHQFTRRLLRIRIRVVGRPLIGEPALFVSNHVSWVDIVVMGAVLPASFVAKREVGTWPVIKYLANLQRTVYVSRDRKTAAKEREDMTERLGKGDSLILFPEGTSSDGLRIGEFRAAFFSLAELKAEGHALKVQPFSITYTRVDGFPVTRRSMDKAAWYGDMDLAPHLKDFLLGGPYEATLKFFEPVTIEQFGNRKALAQHCRRLIVEGNSEALSARA</sequence>
<keyword evidence="5 7" id="KW-0012">Acyltransferase</keyword>
<dbReference type="Proteomes" id="UP000229498">
    <property type="component" value="Unassembled WGS sequence"/>
</dbReference>
<dbReference type="SUPFAM" id="SSF69593">
    <property type="entry name" value="Glycerol-3-phosphate (1)-acyltransferase"/>
    <property type="match status" value="1"/>
</dbReference>
<dbReference type="Pfam" id="PF01553">
    <property type="entry name" value="Acyltransferase"/>
    <property type="match status" value="1"/>
</dbReference>
<dbReference type="PANTHER" id="PTHR10434:SF64">
    <property type="entry name" value="1-ACYL-SN-GLYCEROL-3-PHOSPHATE ACYLTRANSFERASE-RELATED"/>
    <property type="match status" value="1"/>
</dbReference>
<comment type="caution">
    <text evidence="7">The sequence shown here is derived from an EMBL/GenBank/DDBJ whole genome shotgun (WGS) entry which is preliminary data.</text>
</comment>
<evidence type="ECO:0000313" key="8">
    <source>
        <dbReference type="Proteomes" id="UP000229498"/>
    </source>
</evidence>
<name>A0A2M9G283_9PROT</name>
<keyword evidence="4" id="KW-0443">Lipid metabolism</keyword>
<dbReference type="CDD" id="cd07989">
    <property type="entry name" value="LPLAT_AGPAT-like"/>
    <property type="match status" value="1"/>
</dbReference>